<evidence type="ECO:0000313" key="2">
    <source>
        <dbReference type="EMBL" id="MBB4625153.1"/>
    </source>
</evidence>
<keyword evidence="3" id="KW-1185">Reference proteome</keyword>
<dbReference type="SUPFAM" id="SSF52833">
    <property type="entry name" value="Thioredoxin-like"/>
    <property type="match status" value="1"/>
</dbReference>
<dbReference type="PROSITE" id="PS51352">
    <property type="entry name" value="THIOREDOXIN_2"/>
    <property type="match status" value="1"/>
</dbReference>
<gene>
    <name evidence="2" type="ORF">GGQ57_005100</name>
</gene>
<organism evidence="2 3">
    <name type="scientific">Parabacteroides faecis</name>
    <dbReference type="NCBI Taxonomy" id="1217282"/>
    <lineage>
        <taxon>Bacteria</taxon>
        <taxon>Pseudomonadati</taxon>
        <taxon>Bacteroidota</taxon>
        <taxon>Bacteroidia</taxon>
        <taxon>Bacteroidales</taxon>
        <taxon>Tannerellaceae</taxon>
        <taxon>Parabacteroides</taxon>
    </lineage>
</organism>
<dbReference type="CDD" id="cd02966">
    <property type="entry name" value="TlpA_like_family"/>
    <property type="match status" value="1"/>
</dbReference>
<reference evidence="2 3" key="1">
    <citation type="submission" date="2020-08" db="EMBL/GenBank/DDBJ databases">
        <title>Genomic Encyclopedia of Type Strains, Phase IV (KMG-IV): sequencing the most valuable type-strain genomes for metagenomic binning, comparative biology and taxonomic classification.</title>
        <authorList>
            <person name="Goeker M."/>
        </authorList>
    </citation>
    <scope>NUCLEOTIDE SEQUENCE [LARGE SCALE GENOMIC DNA]</scope>
    <source>
        <strain evidence="2 3">DSM 102983</strain>
    </source>
</reference>
<protein>
    <submittedName>
        <fullName evidence="2">Peroxiredoxin</fullName>
    </submittedName>
</protein>
<feature type="domain" description="Thioredoxin" evidence="1">
    <location>
        <begin position="33"/>
        <end position="174"/>
    </location>
</feature>
<dbReference type="InterPro" id="IPR000866">
    <property type="entry name" value="AhpC/TSA"/>
</dbReference>
<sequence>MSLTKIFSFIAILSLLFYSCIKDDDNDTMINYVNVGNQIPSFAVEDTTGNTFSSNQFLDKQSLLVFFGTYCPDCKQVLPVIEEVWKEMKNDSKFQLIAISREETAEAVSEYWKENQLTMPFYLDPTHGSVFALFANNTIPRIYIINQNKEVVWMAVESLDISAKELIQIIKELK</sequence>
<name>A0ABR6KWI4_9BACT</name>
<dbReference type="Proteomes" id="UP000533637">
    <property type="component" value="Unassembled WGS sequence"/>
</dbReference>
<dbReference type="PANTHER" id="PTHR42852">
    <property type="entry name" value="THIOL:DISULFIDE INTERCHANGE PROTEIN DSBE"/>
    <property type="match status" value="1"/>
</dbReference>
<dbReference type="InterPro" id="IPR013766">
    <property type="entry name" value="Thioredoxin_domain"/>
</dbReference>
<dbReference type="Pfam" id="PF00578">
    <property type="entry name" value="AhpC-TSA"/>
    <property type="match status" value="1"/>
</dbReference>
<comment type="caution">
    <text evidence="2">The sequence shown here is derived from an EMBL/GenBank/DDBJ whole genome shotgun (WGS) entry which is preliminary data.</text>
</comment>
<dbReference type="Gene3D" id="3.40.30.10">
    <property type="entry name" value="Glutaredoxin"/>
    <property type="match status" value="1"/>
</dbReference>
<dbReference type="RefSeq" id="WP_122351369.1">
    <property type="nucleotide sequence ID" value="NZ_BMPB01000021.1"/>
</dbReference>
<dbReference type="EMBL" id="JACHOC010000014">
    <property type="protein sequence ID" value="MBB4625153.1"/>
    <property type="molecule type" value="Genomic_DNA"/>
</dbReference>
<evidence type="ECO:0000259" key="1">
    <source>
        <dbReference type="PROSITE" id="PS51352"/>
    </source>
</evidence>
<dbReference type="InterPro" id="IPR050553">
    <property type="entry name" value="Thioredoxin_ResA/DsbE_sf"/>
</dbReference>
<dbReference type="PROSITE" id="PS51257">
    <property type="entry name" value="PROKAR_LIPOPROTEIN"/>
    <property type="match status" value="1"/>
</dbReference>
<dbReference type="PANTHER" id="PTHR42852:SF17">
    <property type="entry name" value="THIOREDOXIN-LIKE PROTEIN HI_1115"/>
    <property type="match status" value="1"/>
</dbReference>
<dbReference type="InterPro" id="IPR036249">
    <property type="entry name" value="Thioredoxin-like_sf"/>
</dbReference>
<evidence type="ECO:0000313" key="3">
    <source>
        <dbReference type="Proteomes" id="UP000533637"/>
    </source>
</evidence>
<proteinExistence type="predicted"/>
<accession>A0ABR6KWI4</accession>